<dbReference type="Proteomes" id="UP000198781">
    <property type="component" value="Unassembled WGS sequence"/>
</dbReference>
<dbReference type="PANTHER" id="PTHR11707">
    <property type="entry name" value="L-ASPARAGINASE"/>
    <property type="match status" value="1"/>
</dbReference>
<sequence length="323" mass="33457">MGTGKIVVLGTGGTIAGTAAEAGDNIGYRAGQVGISQLLEAVPGSEKAAGGRIEAEQIAQIDSKDMDFAVWRQLGLRCAELLADADVRGIVVTHGTDTLEETAWFLHSVLSADRPVVLASAMRPATAMAPDGPQNLLDAVTVAATPGARGVLAVAAGTIHGARHVQKVHPYQLDAFSSGEVGPVGWVEEGAVRLACGWPEPLGTPAALQARLKSVGDTLLWPRVDILMNHAGADGRIVDLLVRDGADGIVVAATGNGTVHQSLGEALQRAHASGVDVRIATRCHKGQVLPKPGDVLPHSEGLSPVKARISLLLELLARPRHRG</sequence>
<evidence type="ECO:0000256" key="5">
    <source>
        <dbReference type="PROSITE-ProRule" id="PRU10099"/>
    </source>
</evidence>
<dbReference type="InterPro" id="IPR040919">
    <property type="entry name" value="Asparaginase_C"/>
</dbReference>
<feature type="domain" description="Asparaginase/glutaminase C-terminal" evidence="8">
    <location>
        <begin position="223"/>
        <end position="314"/>
    </location>
</feature>
<gene>
    <name evidence="9" type="ORF">SAMN05192589_101154</name>
</gene>
<dbReference type="PROSITE" id="PS00144">
    <property type="entry name" value="ASN_GLN_ASE_1"/>
    <property type="match status" value="1"/>
</dbReference>
<dbReference type="InterPro" id="IPR037152">
    <property type="entry name" value="L-asparaginase_N_sf"/>
</dbReference>
<comment type="similarity">
    <text evidence="1">Belongs to the asparaginase 1 family.</text>
</comment>
<dbReference type="PROSITE" id="PS51732">
    <property type="entry name" value="ASN_GLN_ASE_3"/>
    <property type="match status" value="1"/>
</dbReference>
<evidence type="ECO:0000256" key="2">
    <source>
        <dbReference type="ARBA" id="ARBA00022801"/>
    </source>
</evidence>
<feature type="binding site" evidence="4">
    <location>
        <begin position="96"/>
        <end position="97"/>
    </location>
    <ligand>
        <name>substrate</name>
    </ligand>
</feature>
<dbReference type="PROSITE" id="PS00917">
    <property type="entry name" value="ASN_GLN_ASE_2"/>
    <property type="match status" value="1"/>
</dbReference>
<evidence type="ECO:0000259" key="7">
    <source>
        <dbReference type="Pfam" id="PF00710"/>
    </source>
</evidence>
<evidence type="ECO:0000313" key="9">
    <source>
        <dbReference type="EMBL" id="SDC05187.1"/>
    </source>
</evidence>
<dbReference type="Gene3D" id="3.40.50.1170">
    <property type="entry name" value="L-asparaginase, N-terminal domain"/>
    <property type="match status" value="1"/>
</dbReference>
<dbReference type="PIRSF" id="PIRSF001220">
    <property type="entry name" value="L-ASNase_gatD"/>
    <property type="match status" value="1"/>
</dbReference>
<feature type="domain" description="L-asparaginase N-terminal" evidence="7">
    <location>
        <begin position="5"/>
        <end position="194"/>
    </location>
</feature>
<dbReference type="PANTHER" id="PTHR11707:SF28">
    <property type="entry name" value="60 KDA LYSOPHOSPHOLIPASE"/>
    <property type="match status" value="1"/>
</dbReference>
<dbReference type="InterPro" id="IPR027475">
    <property type="entry name" value="Asparaginase/glutaminase_AS2"/>
</dbReference>
<dbReference type="SMART" id="SM00870">
    <property type="entry name" value="Asparaginase"/>
    <property type="match status" value="1"/>
</dbReference>
<keyword evidence="2" id="KW-0378">Hydrolase</keyword>
<evidence type="ECO:0000256" key="6">
    <source>
        <dbReference type="PROSITE-ProRule" id="PRU10100"/>
    </source>
</evidence>
<name>A0A1G6IF51_9BURK</name>
<keyword evidence="10" id="KW-1185">Reference proteome</keyword>
<dbReference type="FunFam" id="3.40.50.1170:FF:000001">
    <property type="entry name" value="L-asparaginase 2"/>
    <property type="match status" value="1"/>
</dbReference>
<proteinExistence type="inferred from homology"/>
<evidence type="ECO:0000256" key="1">
    <source>
        <dbReference type="ARBA" id="ARBA00010518"/>
    </source>
</evidence>
<dbReference type="Pfam" id="PF17763">
    <property type="entry name" value="Asparaginase_C"/>
    <property type="match status" value="1"/>
</dbReference>
<dbReference type="InterPro" id="IPR027473">
    <property type="entry name" value="L-asparaginase_C"/>
</dbReference>
<dbReference type="InterPro" id="IPR027474">
    <property type="entry name" value="L-asparaginase_N"/>
</dbReference>
<dbReference type="PIRSF" id="PIRSF500176">
    <property type="entry name" value="L_ASNase"/>
    <property type="match status" value="1"/>
</dbReference>
<dbReference type="InterPro" id="IPR006034">
    <property type="entry name" value="Asparaginase/glutaminase-like"/>
</dbReference>
<evidence type="ECO:0000256" key="4">
    <source>
        <dbReference type="PIRSR" id="PIRSR001220-2"/>
    </source>
</evidence>
<dbReference type="GO" id="GO:0004067">
    <property type="term" value="F:asparaginase activity"/>
    <property type="evidence" value="ECO:0007669"/>
    <property type="project" value="UniProtKB-UniRule"/>
</dbReference>
<dbReference type="SUPFAM" id="SSF53774">
    <property type="entry name" value="Glutaminase/Asparaginase"/>
    <property type="match status" value="1"/>
</dbReference>
<dbReference type="Pfam" id="PF00710">
    <property type="entry name" value="Asparaginase"/>
    <property type="match status" value="1"/>
</dbReference>
<protein>
    <submittedName>
        <fullName evidence="9">L-asparaginase</fullName>
    </submittedName>
</protein>
<evidence type="ECO:0000259" key="8">
    <source>
        <dbReference type="Pfam" id="PF17763"/>
    </source>
</evidence>
<feature type="active site" description="O-isoaspartyl threonine intermediate" evidence="3">
    <location>
        <position position="14"/>
    </location>
</feature>
<dbReference type="InterPro" id="IPR020827">
    <property type="entry name" value="Asparaginase/glutaminase_AS1"/>
</dbReference>
<dbReference type="AlphaFoldDB" id="A0A1G6IF51"/>
<feature type="active site" evidence="5">
    <location>
        <position position="14"/>
    </location>
</feature>
<organism evidence="9 10">
    <name type="scientific">Paracidovorax valerianellae</name>
    <dbReference type="NCBI Taxonomy" id="187868"/>
    <lineage>
        <taxon>Bacteria</taxon>
        <taxon>Pseudomonadati</taxon>
        <taxon>Pseudomonadota</taxon>
        <taxon>Betaproteobacteria</taxon>
        <taxon>Burkholderiales</taxon>
        <taxon>Comamonadaceae</taxon>
        <taxon>Paracidovorax</taxon>
    </lineage>
</organism>
<evidence type="ECO:0000313" key="10">
    <source>
        <dbReference type="Proteomes" id="UP000198781"/>
    </source>
</evidence>
<feature type="binding site" evidence="4">
    <location>
        <position position="63"/>
    </location>
    <ligand>
        <name>substrate</name>
    </ligand>
</feature>
<evidence type="ECO:0000256" key="3">
    <source>
        <dbReference type="PIRSR" id="PIRSR001220-1"/>
    </source>
</evidence>
<dbReference type="InterPro" id="IPR004550">
    <property type="entry name" value="AsnASE_II"/>
</dbReference>
<accession>A0A1G6IF51</accession>
<dbReference type="InterPro" id="IPR036152">
    <property type="entry name" value="Asp/glu_Ase-like_sf"/>
</dbReference>
<dbReference type="EMBL" id="FMZC01000001">
    <property type="protein sequence ID" value="SDC05187.1"/>
    <property type="molecule type" value="Genomic_DNA"/>
</dbReference>
<feature type="active site" evidence="6">
    <location>
        <position position="96"/>
    </location>
</feature>
<reference evidence="9 10" key="1">
    <citation type="submission" date="2016-10" db="EMBL/GenBank/DDBJ databases">
        <authorList>
            <person name="de Groot N.N."/>
        </authorList>
    </citation>
    <scope>NUCLEOTIDE SEQUENCE [LARGE SCALE GENOMIC DNA]</scope>
    <source>
        <strain evidence="9 10">DSM 16619</strain>
    </source>
</reference>
<dbReference type="PRINTS" id="PR00139">
    <property type="entry name" value="ASNGLNASE"/>
</dbReference>
<dbReference type="STRING" id="187868.SAMN05192589_101154"/>
<dbReference type="GO" id="GO:0006528">
    <property type="term" value="P:asparagine metabolic process"/>
    <property type="evidence" value="ECO:0007669"/>
    <property type="project" value="InterPro"/>
</dbReference>
<dbReference type="Gene3D" id="3.40.50.40">
    <property type="match status" value="1"/>
</dbReference>
<dbReference type="CDD" id="cd08964">
    <property type="entry name" value="L-asparaginase_II"/>
    <property type="match status" value="1"/>
</dbReference>